<keyword evidence="1" id="KW-0472">Membrane</keyword>
<sequence length="41" mass="4406">MGIELFGSANIGFIFIACVISYIFAGKSGIYTSQDSSLLDR</sequence>
<geneLocation type="plasmid" evidence="2 3">
    <name>unnamed3</name>
</geneLocation>
<dbReference type="EMBL" id="CP124688">
    <property type="protein sequence ID" value="WGX77527.1"/>
    <property type="molecule type" value="Genomic_DNA"/>
</dbReference>
<evidence type="ECO:0000313" key="3">
    <source>
        <dbReference type="Proteomes" id="UP001239169"/>
    </source>
</evidence>
<protein>
    <submittedName>
        <fullName evidence="2">Uncharacterized protein</fullName>
    </submittedName>
</protein>
<keyword evidence="1" id="KW-0812">Transmembrane</keyword>
<name>A0ABY8R7K2_PARBF</name>
<evidence type="ECO:0000256" key="1">
    <source>
        <dbReference type="SAM" id="Phobius"/>
    </source>
</evidence>
<reference evidence="2 3" key="1">
    <citation type="submission" date="2023-04" db="EMBL/GenBank/DDBJ databases">
        <title>Bacteria Genome Submission.</title>
        <authorList>
            <person name="Isaac P."/>
        </authorList>
    </citation>
    <scope>NUCLEOTIDE SEQUENCE [LARGE SCALE GENOMIC DNA]</scope>
    <source>
        <strain evidence="2 3">SampleS7P1</strain>
        <plasmid evidence="2 3">unnamed3</plasmid>
    </source>
</reference>
<evidence type="ECO:0000313" key="2">
    <source>
        <dbReference type="EMBL" id="WGX77527.1"/>
    </source>
</evidence>
<accession>A0ABY8R7K2</accession>
<keyword evidence="3" id="KW-1185">Reference proteome</keyword>
<feature type="transmembrane region" description="Helical" evidence="1">
    <location>
        <begin position="6"/>
        <end position="25"/>
    </location>
</feature>
<organism evidence="2 3">
    <name type="scientific">Paraclostridium bifermentans</name>
    <name type="common">Clostridium bifermentans</name>
    <dbReference type="NCBI Taxonomy" id="1490"/>
    <lineage>
        <taxon>Bacteria</taxon>
        <taxon>Bacillati</taxon>
        <taxon>Bacillota</taxon>
        <taxon>Clostridia</taxon>
        <taxon>Peptostreptococcales</taxon>
        <taxon>Peptostreptococcaceae</taxon>
        <taxon>Paraclostridium</taxon>
    </lineage>
</organism>
<gene>
    <name evidence="2" type="ORF">QJS64_19870</name>
</gene>
<dbReference type="Proteomes" id="UP001239169">
    <property type="component" value="Plasmid unnamed3"/>
</dbReference>
<keyword evidence="1" id="KW-1133">Transmembrane helix</keyword>
<keyword evidence="2" id="KW-0614">Plasmid</keyword>
<proteinExistence type="predicted"/>